<dbReference type="Proteomes" id="UP000257109">
    <property type="component" value="Unassembled WGS sequence"/>
</dbReference>
<feature type="non-terminal residue" evidence="2">
    <location>
        <position position="260"/>
    </location>
</feature>
<dbReference type="AlphaFoldDB" id="A0A371H3I7"/>
<reference evidence="2" key="1">
    <citation type="submission" date="2018-05" db="EMBL/GenBank/DDBJ databases">
        <title>Draft genome of Mucuna pruriens seed.</title>
        <authorList>
            <person name="Nnadi N.E."/>
            <person name="Vos R."/>
            <person name="Hasami M.H."/>
            <person name="Devisetty U.K."/>
            <person name="Aguiy J.C."/>
        </authorList>
    </citation>
    <scope>NUCLEOTIDE SEQUENCE [LARGE SCALE GENOMIC DNA]</scope>
    <source>
        <strain evidence="2">JCA_2017</strain>
    </source>
</reference>
<dbReference type="STRING" id="157652.A0A371H3I7"/>
<evidence type="ECO:0000313" key="3">
    <source>
        <dbReference type="Proteomes" id="UP000257109"/>
    </source>
</evidence>
<evidence type="ECO:0000256" key="1">
    <source>
        <dbReference type="SAM" id="SignalP"/>
    </source>
</evidence>
<keyword evidence="3" id="KW-1185">Reference proteome</keyword>
<keyword evidence="1" id="KW-0732">Signal</keyword>
<feature type="non-terminal residue" evidence="2">
    <location>
        <position position="1"/>
    </location>
</feature>
<protein>
    <submittedName>
        <fullName evidence="2">Folate-biopterin transporter 1, chloroplastic</fullName>
    </submittedName>
</protein>
<sequence length="260" mass="29092">LNWFFCPLIAIIPSRRTIAIGPCRDSCEFWLFCIAWLVKPLYEFISDSKVISSVLSRLIGVLSWSLMDTFVDNKYNRGHTVSHKAPQDIFRGCLTFGGIVRSYFSGSLMDTYGVGFIQIQTLLLEEPLELFLLANFSDSELEFDLDFLLGLNSLSIFLTTSSRSEISSIFQIISVTPQRTRRDVPNAMLQHFSHLLPLEPLVFLVGQTLQLLVGLGIGAMPIAAVTVQICTIFFATEFLWQSAIVQSSICVPRVSVFGGF</sequence>
<feature type="chain" id="PRO_5016664199" evidence="1">
    <location>
        <begin position="20"/>
        <end position="260"/>
    </location>
</feature>
<dbReference type="EMBL" id="QJKJ01003671">
    <property type="protein sequence ID" value="RDX97382.1"/>
    <property type="molecule type" value="Genomic_DNA"/>
</dbReference>
<name>A0A371H3I7_MUCPR</name>
<organism evidence="2 3">
    <name type="scientific">Mucuna pruriens</name>
    <name type="common">Velvet bean</name>
    <name type="synonym">Dolichos pruriens</name>
    <dbReference type="NCBI Taxonomy" id="157652"/>
    <lineage>
        <taxon>Eukaryota</taxon>
        <taxon>Viridiplantae</taxon>
        <taxon>Streptophyta</taxon>
        <taxon>Embryophyta</taxon>
        <taxon>Tracheophyta</taxon>
        <taxon>Spermatophyta</taxon>
        <taxon>Magnoliopsida</taxon>
        <taxon>eudicotyledons</taxon>
        <taxon>Gunneridae</taxon>
        <taxon>Pentapetalae</taxon>
        <taxon>rosids</taxon>
        <taxon>fabids</taxon>
        <taxon>Fabales</taxon>
        <taxon>Fabaceae</taxon>
        <taxon>Papilionoideae</taxon>
        <taxon>50 kb inversion clade</taxon>
        <taxon>NPAAA clade</taxon>
        <taxon>indigoferoid/millettioid clade</taxon>
        <taxon>Phaseoleae</taxon>
        <taxon>Mucuna</taxon>
    </lineage>
</organism>
<gene>
    <name evidence="2" type="ORF">CR513_19858</name>
</gene>
<accession>A0A371H3I7</accession>
<evidence type="ECO:0000313" key="2">
    <source>
        <dbReference type="EMBL" id="RDX97382.1"/>
    </source>
</evidence>
<feature type="signal peptide" evidence="1">
    <location>
        <begin position="1"/>
        <end position="19"/>
    </location>
</feature>
<comment type="caution">
    <text evidence="2">The sequence shown here is derived from an EMBL/GenBank/DDBJ whole genome shotgun (WGS) entry which is preliminary data.</text>
</comment>
<proteinExistence type="predicted"/>